<proteinExistence type="inferred from homology"/>
<dbReference type="RefSeq" id="XP_003659399.1">
    <property type="nucleotide sequence ID" value="XM_003659351.1"/>
</dbReference>
<comment type="catalytic activity">
    <reaction evidence="12">
        <text>n isopentenyl diphosphate + (2E,6E)-farnesyl diphosphate = a di-trans,poly-cis-polyprenyl diphosphate + n diphosphate</text>
        <dbReference type="Rhea" id="RHEA:53008"/>
        <dbReference type="Rhea" id="RHEA-COMP:19494"/>
        <dbReference type="ChEBI" id="CHEBI:33019"/>
        <dbReference type="ChEBI" id="CHEBI:128769"/>
        <dbReference type="ChEBI" id="CHEBI:136960"/>
        <dbReference type="ChEBI" id="CHEBI:175763"/>
        <dbReference type="EC" id="2.5.1.87"/>
    </reaction>
</comment>
<dbReference type="InParanoid" id="G2Q1G4"/>
<dbReference type="InterPro" id="IPR038887">
    <property type="entry name" value="Nus1/NgBR"/>
</dbReference>
<evidence type="ECO:0000256" key="14">
    <source>
        <dbReference type="SAM" id="Phobius"/>
    </source>
</evidence>
<dbReference type="PANTHER" id="PTHR21528:SF0">
    <property type="entry name" value="DEHYDRODOLICHYL DIPHOSPHATE SYNTHASE COMPLEX SUBUNIT NUS1"/>
    <property type="match status" value="1"/>
</dbReference>
<dbReference type="KEGG" id="mtm:MYCTH_2296378"/>
<dbReference type="Proteomes" id="UP000007322">
    <property type="component" value="Chromosome 1"/>
</dbReference>
<accession>G2Q1G4</accession>
<evidence type="ECO:0000313" key="16">
    <source>
        <dbReference type="Proteomes" id="UP000007322"/>
    </source>
</evidence>
<keyword evidence="6" id="KW-0808">Transferase</keyword>
<name>G2Q1G4_THET4</name>
<evidence type="ECO:0000256" key="1">
    <source>
        <dbReference type="ARBA" id="ARBA00001946"/>
    </source>
</evidence>
<evidence type="ECO:0000256" key="11">
    <source>
        <dbReference type="ARBA" id="ARBA00023136"/>
    </source>
</evidence>
<dbReference type="FunCoup" id="G2Q1G4">
    <property type="interactions" value="258"/>
</dbReference>
<dbReference type="GeneID" id="11513305"/>
<evidence type="ECO:0000256" key="6">
    <source>
        <dbReference type="ARBA" id="ARBA00022679"/>
    </source>
</evidence>
<feature type="transmembrane region" description="Helical" evidence="14">
    <location>
        <begin position="73"/>
        <end position="91"/>
    </location>
</feature>
<dbReference type="eggNOG" id="KOG2818">
    <property type="taxonomic scope" value="Eukaryota"/>
</dbReference>
<protein>
    <recommendedName>
        <fullName evidence="5">ditrans,polycis-polyprenyl diphosphate synthase [(2E,6E)-farnesyldiphosphate specific]</fullName>
        <ecNumber evidence="5">2.5.1.87</ecNumber>
    </recommendedName>
</protein>
<comment type="pathway">
    <text evidence="3">Protein modification; protein glycosylation.</text>
</comment>
<dbReference type="Gene3D" id="3.40.1180.10">
    <property type="entry name" value="Decaprenyl diphosphate synthase-like"/>
    <property type="match status" value="1"/>
</dbReference>
<dbReference type="GO" id="GO:0045547">
    <property type="term" value="F:ditrans,polycis-polyprenyl diphosphate synthase [(2E,6E)-farnesyl diphosphate specific] activity"/>
    <property type="evidence" value="ECO:0007669"/>
    <property type="project" value="UniProtKB-EC"/>
</dbReference>
<dbReference type="EC" id="2.5.1.87" evidence="5"/>
<dbReference type="PANTHER" id="PTHR21528">
    <property type="entry name" value="DEHYDRODOLICHYL DIPHOSPHATE SYNTHASE COMPLEX SUBUNIT NUS1"/>
    <property type="match status" value="1"/>
</dbReference>
<feature type="region of interest" description="Disordered" evidence="13">
    <location>
        <begin position="207"/>
        <end position="239"/>
    </location>
</feature>
<dbReference type="GO" id="GO:1904423">
    <property type="term" value="C:dehydrodolichyl diphosphate synthase complex"/>
    <property type="evidence" value="ECO:0007669"/>
    <property type="project" value="InterPro"/>
</dbReference>
<keyword evidence="8" id="KW-0256">Endoplasmic reticulum</keyword>
<dbReference type="UniPathway" id="UPA00378"/>
<reference evidence="15 16" key="1">
    <citation type="journal article" date="2011" name="Nat. Biotechnol.">
        <title>Comparative genomic analysis of the thermophilic biomass-degrading fungi Myceliophthora thermophila and Thielavia terrestris.</title>
        <authorList>
            <person name="Berka R.M."/>
            <person name="Grigoriev I.V."/>
            <person name="Otillar R."/>
            <person name="Salamov A."/>
            <person name="Grimwood J."/>
            <person name="Reid I."/>
            <person name="Ishmael N."/>
            <person name="John T."/>
            <person name="Darmond C."/>
            <person name="Moisan M.-C."/>
            <person name="Henrissat B."/>
            <person name="Coutinho P.M."/>
            <person name="Lombard V."/>
            <person name="Natvig D.O."/>
            <person name="Lindquist E."/>
            <person name="Schmutz J."/>
            <person name="Lucas S."/>
            <person name="Harris P."/>
            <person name="Powlowski J."/>
            <person name="Bellemare A."/>
            <person name="Taylor D."/>
            <person name="Butler G."/>
            <person name="de Vries R.P."/>
            <person name="Allijn I.E."/>
            <person name="van den Brink J."/>
            <person name="Ushinsky S."/>
            <person name="Storms R."/>
            <person name="Powell A.J."/>
            <person name="Paulsen I.T."/>
            <person name="Elbourne L.D.H."/>
            <person name="Baker S.E."/>
            <person name="Magnuson J."/>
            <person name="LaBoissiere S."/>
            <person name="Clutterbuck A.J."/>
            <person name="Martinez D."/>
            <person name="Wogulis M."/>
            <person name="de Leon A.L."/>
            <person name="Rey M.W."/>
            <person name="Tsang A."/>
        </authorList>
    </citation>
    <scope>NUCLEOTIDE SEQUENCE [LARGE SCALE GENOMIC DNA]</scope>
    <source>
        <strain evidence="16">ATCC 42464 / BCRC 31852 / DSM 1799</strain>
    </source>
</reference>
<comment type="similarity">
    <text evidence="4">Belongs to the UPP synthase family.</text>
</comment>
<evidence type="ECO:0000256" key="5">
    <source>
        <dbReference type="ARBA" id="ARBA00012596"/>
    </source>
</evidence>
<organism evidence="15 16">
    <name type="scientific">Thermothelomyces thermophilus (strain ATCC 42464 / BCRC 31852 / DSM 1799)</name>
    <name type="common">Sporotrichum thermophile</name>
    <dbReference type="NCBI Taxonomy" id="573729"/>
    <lineage>
        <taxon>Eukaryota</taxon>
        <taxon>Fungi</taxon>
        <taxon>Dikarya</taxon>
        <taxon>Ascomycota</taxon>
        <taxon>Pezizomycotina</taxon>
        <taxon>Sordariomycetes</taxon>
        <taxon>Sordariomycetidae</taxon>
        <taxon>Sordariales</taxon>
        <taxon>Chaetomiaceae</taxon>
        <taxon>Thermothelomyces</taxon>
    </lineage>
</organism>
<evidence type="ECO:0000256" key="12">
    <source>
        <dbReference type="ARBA" id="ARBA00047353"/>
    </source>
</evidence>
<evidence type="ECO:0000256" key="4">
    <source>
        <dbReference type="ARBA" id="ARBA00005432"/>
    </source>
</evidence>
<evidence type="ECO:0000313" key="15">
    <source>
        <dbReference type="EMBL" id="AEO54154.1"/>
    </source>
</evidence>
<evidence type="ECO:0000256" key="7">
    <source>
        <dbReference type="ARBA" id="ARBA00022692"/>
    </source>
</evidence>
<dbReference type="SUPFAM" id="SSF64005">
    <property type="entry name" value="Undecaprenyl diphosphate synthase"/>
    <property type="match status" value="1"/>
</dbReference>
<dbReference type="OMA" id="AWSSCAG"/>
<keyword evidence="10 14" id="KW-1133">Transmembrane helix</keyword>
<keyword evidence="11 14" id="KW-0472">Membrane</keyword>
<keyword evidence="9" id="KW-0460">Magnesium</keyword>
<gene>
    <name evidence="15" type="ORF">MYCTH_2296378</name>
</gene>
<evidence type="ECO:0000256" key="10">
    <source>
        <dbReference type="ARBA" id="ARBA00022989"/>
    </source>
</evidence>
<comment type="subcellular location">
    <subcellularLocation>
        <location evidence="2">Endoplasmic reticulum membrane</location>
    </subcellularLocation>
</comment>
<sequence>MPYLARDLEVYRRDERLGHKLLTREERQRLVEPYLPTPPSRSRSRSRAAASTTNARDGKKARIGVRRFLRRQYYVLVFTLIHIFFSIYIRLRQAYHAVANRIHSIYYHHHRTPELIQRDVKGLRRLPKHLSVILTLEDQRGSGAGLEKLINEVANIAAWCASAGIPQLSVYEKTGILKGFLRETHQVVMQEMHAYFGPNYPSVTLGAPHIPPVDSSGLASGTDYQSGSGSGSSSDEDEEPRKHLSILLISAEDGRDSIVDLTKTLAEMSQRKKLSTADITMELVDAELTESIMSEPDLLILFGPHVELAGYPPWQIRLTEIFHVQDNQEVGYQVFYRGLRNYASAQMRKGR</sequence>
<keyword evidence="7 14" id="KW-0812">Transmembrane</keyword>
<dbReference type="GO" id="GO:0005789">
    <property type="term" value="C:endoplasmic reticulum membrane"/>
    <property type="evidence" value="ECO:0007669"/>
    <property type="project" value="UniProtKB-SubCell"/>
</dbReference>
<comment type="cofactor">
    <cofactor evidence="1">
        <name>Mg(2+)</name>
        <dbReference type="ChEBI" id="CHEBI:18420"/>
    </cofactor>
</comment>
<dbReference type="VEuPathDB" id="FungiDB:MYCTH_2296378"/>
<evidence type="ECO:0000256" key="8">
    <source>
        <dbReference type="ARBA" id="ARBA00022824"/>
    </source>
</evidence>
<dbReference type="OrthoDB" id="19639at2759"/>
<keyword evidence="16" id="KW-1185">Reference proteome</keyword>
<dbReference type="HOGENOM" id="CLU_051870_1_0_1"/>
<evidence type="ECO:0000256" key="3">
    <source>
        <dbReference type="ARBA" id="ARBA00004922"/>
    </source>
</evidence>
<dbReference type="InterPro" id="IPR036424">
    <property type="entry name" value="UPP_synth-like_sf"/>
</dbReference>
<evidence type="ECO:0000256" key="2">
    <source>
        <dbReference type="ARBA" id="ARBA00004586"/>
    </source>
</evidence>
<dbReference type="AlphaFoldDB" id="G2Q1G4"/>
<evidence type="ECO:0000256" key="13">
    <source>
        <dbReference type="SAM" id="MobiDB-lite"/>
    </source>
</evidence>
<dbReference type="STRING" id="573729.G2Q1G4"/>
<evidence type="ECO:0000256" key="9">
    <source>
        <dbReference type="ARBA" id="ARBA00022842"/>
    </source>
</evidence>
<feature type="region of interest" description="Disordered" evidence="13">
    <location>
        <begin position="32"/>
        <end position="56"/>
    </location>
</feature>
<dbReference type="EMBL" id="CP003002">
    <property type="protein sequence ID" value="AEO54154.1"/>
    <property type="molecule type" value="Genomic_DNA"/>
</dbReference>